<proteinExistence type="predicted"/>
<evidence type="ECO:0000313" key="1">
    <source>
        <dbReference type="EMBL" id="QRE03532.1"/>
    </source>
</evidence>
<sequence length="67" mass="7843">MTAKQKANELGNKFYRGDIFTHGKEAHLLELEQARKYALICVDEILNTGIFATKDYWQEVRLEIEKL</sequence>
<dbReference type="AlphaFoldDB" id="A0A7U2NEB8"/>
<dbReference type="Proteomes" id="UP000596329">
    <property type="component" value="Chromosome"/>
</dbReference>
<evidence type="ECO:0000313" key="2">
    <source>
        <dbReference type="Proteomes" id="UP000596329"/>
    </source>
</evidence>
<dbReference type="EMBL" id="CP059075">
    <property type="protein sequence ID" value="QRE03532.1"/>
    <property type="molecule type" value="Genomic_DNA"/>
</dbReference>
<organism evidence="1 2">
    <name type="scientific">Flavobacterium psychrophilum</name>
    <dbReference type="NCBI Taxonomy" id="96345"/>
    <lineage>
        <taxon>Bacteria</taxon>
        <taxon>Pseudomonadati</taxon>
        <taxon>Bacteroidota</taxon>
        <taxon>Flavobacteriia</taxon>
        <taxon>Flavobacteriales</taxon>
        <taxon>Flavobacteriaceae</taxon>
        <taxon>Flavobacterium</taxon>
    </lineage>
</organism>
<dbReference type="RefSeq" id="WP_203095846.1">
    <property type="nucleotide sequence ID" value="NZ_CP059075.1"/>
</dbReference>
<name>A0A7U2NEB8_FLAPS</name>
<gene>
    <name evidence="1" type="ORF">H0H26_11670</name>
</gene>
<reference evidence="1 2" key="1">
    <citation type="submission" date="2020-07" db="EMBL/GenBank/DDBJ databases">
        <title>Genomic characterization of Flavobacterium psychrophilum strains.</title>
        <authorList>
            <person name="Castillo D."/>
            <person name="Jorgensen J."/>
            <person name="Middelboe M."/>
        </authorList>
    </citation>
    <scope>NUCLEOTIDE SEQUENCE [LARGE SCALE GENOMIC DNA]</scope>
    <source>
        <strain evidence="1 2">FPS-R7</strain>
    </source>
</reference>
<accession>A0A7U2NEB8</accession>
<protein>
    <submittedName>
        <fullName evidence="1">Uncharacterized protein</fullName>
    </submittedName>
</protein>